<feature type="domain" description="Leprecan-like alpha-helical" evidence="5">
    <location>
        <begin position="46"/>
        <end position="247"/>
    </location>
</feature>
<protein>
    <recommendedName>
        <fullName evidence="5">Leprecan-like alpha-helical domain-containing protein</fullName>
    </recommendedName>
</protein>
<dbReference type="PANTHER" id="PTHR13986:SF8">
    <property type="entry name" value="PROLYL 3-HYDROXYLASE 1-LIKE PROTEIN"/>
    <property type="match status" value="1"/>
</dbReference>
<dbReference type="GO" id="GO:0005783">
    <property type="term" value="C:endoplasmic reticulum"/>
    <property type="evidence" value="ECO:0007669"/>
    <property type="project" value="TreeGrafter"/>
</dbReference>
<dbReference type="Proteomes" id="UP000005237">
    <property type="component" value="Unassembled WGS sequence"/>
</dbReference>
<sequence>MPDAPGHYTQQLTNFLPMKRHLLIFQLFLIAHLAHCQPSEKRVTFEDYYQFGKNEYTDRNWPDCVAFMRRAIDDFRQFQDDTVNCRQKCDRLIKPAAPGASRIATFHETNESALCLLRCRKDMNGDHLTIRKMSTYFDMAERRPYQYMHICYYHQGELAMAVQSAYTFLVANPNDRDIRHSLEWYMEQPGYADEMLIDMERKDYEAKFINGVEAYDNQDWSRCVHEFETSLEKALKQDEACRILCQDKIDWKLVLNLLGRLNALHWTEYTFDRPFLFFKNLPIPVQRGAEAAQAVANYLLFDDNPLMRRNRYFYAKQFKKEELFTPSSEMLKVYEKREIELRYLNFMETRFVVRDDELHFFLKMAVSHYWRIIGT</sequence>
<reference evidence="7" key="1">
    <citation type="submission" date="2010-08" db="EMBL/GenBank/DDBJ databases">
        <authorList>
            <consortium name="Caenorhabditis japonica Sequencing Consortium"/>
            <person name="Wilson R.K."/>
        </authorList>
    </citation>
    <scope>NUCLEOTIDE SEQUENCE [LARGE SCALE GENOMIC DNA]</scope>
    <source>
        <strain evidence="7">DF5081</strain>
    </source>
</reference>
<dbReference type="Gene3D" id="1.25.40.10">
    <property type="entry name" value="Tetratricopeptide repeat domain"/>
    <property type="match status" value="1"/>
</dbReference>
<evidence type="ECO:0000256" key="2">
    <source>
        <dbReference type="ARBA" id="ARBA00022729"/>
    </source>
</evidence>
<dbReference type="AlphaFoldDB" id="A0A8R1E079"/>
<keyword evidence="3" id="KW-0325">Glycoprotein</keyword>
<proteinExistence type="inferred from homology"/>
<evidence type="ECO:0000313" key="6">
    <source>
        <dbReference type="EnsemblMetazoa" id="CJA17862.1"/>
    </source>
</evidence>
<dbReference type="Pfam" id="PF23557">
    <property type="entry name" value="TPR_leprecan"/>
    <property type="match status" value="1"/>
</dbReference>
<comment type="similarity">
    <text evidence="1">Belongs to the leprecan family.</text>
</comment>
<keyword evidence="2 4" id="KW-0732">Signal</keyword>
<organism evidence="6 7">
    <name type="scientific">Caenorhabditis japonica</name>
    <dbReference type="NCBI Taxonomy" id="281687"/>
    <lineage>
        <taxon>Eukaryota</taxon>
        <taxon>Metazoa</taxon>
        <taxon>Ecdysozoa</taxon>
        <taxon>Nematoda</taxon>
        <taxon>Chromadorea</taxon>
        <taxon>Rhabditida</taxon>
        <taxon>Rhabditina</taxon>
        <taxon>Rhabditomorpha</taxon>
        <taxon>Rhabditoidea</taxon>
        <taxon>Rhabditidae</taxon>
        <taxon>Peloderinae</taxon>
        <taxon>Caenorhabditis</taxon>
    </lineage>
</organism>
<dbReference type="PANTHER" id="PTHR13986">
    <property type="entry name" value="PROTEIN LYSINE HYDROXYLATION COMPLEX COMPONENT"/>
    <property type="match status" value="1"/>
</dbReference>
<dbReference type="InterPro" id="IPR056585">
    <property type="entry name" value="Leprecan_dom"/>
</dbReference>
<name>A0A8R1E079_CAEJA</name>
<dbReference type="GO" id="GO:0005518">
    <property type="term" value="F:collagen binding"/>
    <property type="evidence" value="ECO:0007669"/>
    <property type="project" value="TreeGrafter"/>
</dbReference>
<feature type="signal peptide" evidence="4">
    <location>
        <begin position="1"/>
        <end position="36"/>
    </location>
</feature>
<keyword evidence="7" id="KW-1185">Reference proteome</keyword>
<reference evidence="6" key="2">
    <citation type="submission" date="2022-06" db="UniProtKB">
        <authorList>
            <consortium name="EnsemblMetazoa"/>
        </authorList>
    </citation>
    <scope>IDENTIFICATION</scope>
    <source>
        <strain evidence="6">DF5081</strain>
    </source>
</reference>
<dbReference type="GO" id="GO:0030199">
    <property type="term" value="P:collagen fibril organization"/>
    <property type="evidence" value="ECO:0007669"/>
    <property type="project" value="TreeGrafter"/>
</dbReference>
<evidence type="ECO:0000256" key="3">
    <source>
        <dbReference type="ARBA" id="ARBA00023180"/>
    </source>
</evidence>
<accession>A0A8R1E079</accession>
<feature type="chain" id="PRO_5035911155" description="Leprecan-like alpha-helical domain-containing protein" evidence="4">
    <location>
        <begin position="37"/>
        <end position="375"/>
    </location>
</feature>
<dbReference type="InterPro" id="IPR052284">
    <property type="entry name" value="Collagen_mod_leprecan"/>
</dbReference>
<evidence type="ECO:0000256" key="4">
    <source>
        <dbReference type="SAM" id="SignalP"/>
    </source>
</evidence>
<dbReference type="InterPro" id="IPR011990">
    <property type="entry name" value="TPR-like_helical_dom_sf"/>
</dbReference>
<dbReference type="EnsemblMetazoa" id="CJA17862.1">
    <property type="protein sequence ID" value="CJA17862.1"/>
    <property type="gene ID" value="WBGene00137066"/>
</dbReference>
<evidence type="ECO:0000313" key="7">
    <source>
        <dbReference type="Proteomes" id="UP000005237"/>
    </source>
</evidence>
<evidence type="ECO:0000259" key="5">
    <source>
        <dbReference type="Pfam" id="PF23557"/>
    </source>
</evidence>
<evidence type="ECO:0000256" key="1">
    <source>
        <dbReference type="ARBA" id="ARBA00006487"/>
    </source>
</evidence>